<protein>
    <submittedName>
        <fullName evidence="2">Uncharacterized protein</fullName>
    </submittedName>
</protein>
<evidence type="ECO:0000313" key="3">
    <source>
        <dbReference type="Proteomes" id="UP000435837"/>
    </source>
</evidence>
<evidence type="ECO:0000313" key="2">
    <source>
        <dbReference type="EMBL" id="GFE09957.1"/>
    </source>
</evidence>
<proteinExistence type="predicted"/>
<dbReference type="AlphaFoldDB" id="A0A640SFJ4"/>
<organism evidence="2 3">
    <name type="scientific">Streptomyces caniferus</name>
    <dbReference type="NCBI Taxonomy" id="285557"/>
    <lineage>
        <taxon>Bacteria</taxon>
        <taxon>Bacillati</taxon>
        <taxon>Actinomycetota</taxon>
        <taxon>Actinomycetes</taxon>
        <taxon>Kitasatosporales</taxon>
        <taxon>Streptomycetaceae</taxon>
        <taxon>Streptomyces</taxon>
    </lineage>
</organism>
<dbReference type="Proteomes" id="UP000435837">
    <property type="component" value="Unassembled WGS sequence"/>
</dbReference>
<evidence type="ECO:0000256" key="1">
    <source>
        <dbReference type="SAM" id="MobiDB-lite"/>
    </source>
</evidence>
<feature type="region of interest" description="Disordered" evidence="1">
    <location>
        <begin position="1"/>
        <end position="28"/>
    </location>
</feature>
<reference evidence="2 3" key="1">
    <citation type="submission" date="2019-12" db="EMBL/GenBank/DDBJ databases">
        <title>Whole genome shotgun sequence of Streptomyces caniferus NBRC 15389.</title>
        <authorList>
            <person name="Ichikawa N."/>
            <person name="Kimura A."/>
            <person name="Kitahashi Y."/>
            <person name="Komaki H."/>
            <person name="Tamura T."/>
        </authorList>
    </citation>
    <scope>NUCLEOTIDE SEQUENCE [LARGE SCALE GENOMIC DNA]</scope>
    <source>
        <strain evidence="2 3">NBRC 15389</strain>
    </source>
</reference>
<comment type="caution">
    <text evidence="2">The sequence shown here is derived from an EMBL/GenBank/DDBJ whole genome shotgun (WGS) entry which is preliminary data.</text>
</comment>
<sequence length="55" mass="5874">MAGSRGLARSERHPLVRAPVARRAPPDRDPNKIGAIVVCVSAATDILLPMHQSFA</sequence>
<gene>
    <name evidence="2" type="ORF">Scani_62250</name>
</gene>
<name>A0A640SFJ4_9ACTN</name>
<dbReference type="EMBL" id="BLIN01000005">
    <property type="protein sequence ID" value="GFE09957.1"/>
    <property type="molecule type" value="Genomic_DNA"/>
</dbReference>
<accession>A0A640SFJ4</accession>